<comment type="caution">
    <text evidence="2">The sequence shown here is derived from an EMBL/GenBank/DDBJ whole genome shotgun (WGS) entry which is preliminary data.</text>
</comment>
<organism evidence="2 3">
    <name type="scientific">Marseilla massiliensis</name>
    <dbReference type="NCBI Taxonomy" id="1841864"/>
    <lineage>
        <taxon>Bacteria</taxon>
        <taxon>Pseudomonadati</taxon>
        <taxon>Bacteroidota</taxon>
        <taxon>Bacteroidia</taxon>
        <taxon>Bacteroidales</taxon>
        <taxon>Prevotellaceae</taxon>
        <taxon>Marseilla</taxon>
    </lineage>
</organism>
<dbReference type="EMBL" id="JACJJG010000007">
    <property type="protein sequence ID" value="MBM6672873.1"/>
    <property type="molecule type" value="Genomic_DNA"/>
</dbReference>
<dbReference type="AlphaFoldDB" id="A0A938WRM5"/>
<accession>A0A938WRM5</accession>
<keyword evidence="3" id="KW-1185">Reference proteome</keyword>
<reference evidence="2" key="1">
    <citation type="submission" date="2020-08" db="EMBL/GenBank/DDBJ databases">
        <authorList>
            <person name="Cejkova D."/>
            <person name="Kubasova T."/>
            <person name="Jahodarova E."/>
            <person name="Rychlik I."/>
        </authorList>
    </citation>
    <scope>NUCLEOTIDE SEQUENCE</scope>
    <source>
        <strain evidence="2">An824</strain>
    </source>
</reference>
<name>A0A938WRM5_9BACT</name>
<dbReference type="Proteomes" id="UP000706891">
    <property type="component" value="Unassembled WGS sequence"/>
</dbReference>
<dbReference type="RefSeq" id="WP_205103392.1">
    <property type="nucleotide sequence ID" value="NZ_JACJJG010000007.1"/>
</dbReference>
<feature type="compositionally biased region" description="Low complexity" evidence="1">
    <location>
        <begin position="88"/>
        <end position="99"/>
    </location>
</feature>
<protein>
    <submittedName>
        <fullName evidence="2">Glutaredoxin-related protein</fullName>
    </submittedName>
</protein>
<evidence type="ECO:0000313" key="2">
    <source>
        <dbReference type="EMBL" id="MBM6672873.1"/>
    </source>
</evidence>
<gene>
    <name evidence="2" type="ORF">H6A34_03120</name>
</gene>
<evidence type="ECO:0000256" key="1">
    <source>
        <dbReference type="SAM" id="MobiDB-lite"/>
    </source>
</evidence>
<reference evidence="2" key="2">
    <citation type="journal article" date="2021" name="Sci. Rep.">
        <title>The distribution of antibiotic resistance genes in chicken gut microbiota commensals.</title>
        <authorList>
            <person name="Juricova H."/>
            <person name="Matiasovicova J."/>
            <person name="Kubasova T."/>
            <person name="Cejkova D."/>
            <person name="Rychlik I."/>
        </authorList>
    </citation>
    <scope>NUCLEOTIDE SEQUENCE</scope>
    <source>
        <strain evidence="2">An824</strain>
    </source>
</reference>
<feature type="region of interest" description="Disordered" evidence="1">
    <location>
        <begin position="80"/>
        <end position="99"/>
    </location>
</feature>
<dbReference type="Gene3D" id="3.40.30.10">
    <property type="entry name" value="Glutaredoxin"/>
    <property type="match status" value="1"/>
</dbReference>
<proteinExistence type="predicted"/>
<sequence length="99" mass="11023">MIKIFGMSTCPDCTYVEEQVKNNDNYEIIDIGRHVKNLKTFLRLRDKEPAFNVMKRVGAIGIPCFVLEDGRVTLRPEEAGLKSRPKVDGSSCSIDGSGC</sequence>
<evidence type="ECO:0000313" key="3">
    <source>
        <dbReference type="Proteomes" id="UP000706891"/>
    </source>
</evidence>